<feature type="transmembrane region" description="Helical" evidence="1">
    <location>
        <begin position="167"/>
        <end position="193"/>
    </location>
</feature>
<dbReference type="Pfam" id="PF20152">
    <property type="entry name" value="DUF6534"/>
    <property type="match status" value="1"/>
</dbReference>
<accession>A0A8H6YE67</accession>
<evidence type="ECO:0000313" key="4">
    <source>
        <dbReference type="Proteomes" id="UP000620124"/>
    </source>
</evidence>
<keyword evidence="1" id="KW-0472">Membrane</keyword>
<evidence type="ECO:0000256" key="1">
    <source>
        <dbReference type="SAM" id="Phobius"/>
    </source>
</evidence>
<comment type="caution">
    <text evidence="3">The sequence shown here is derived from an EMBL/GenBank/DDBJ whole genome shotgun (WGS) entry which is preliminary data.</text>
</comment>
<dbReference type="InterPro" id="IPR045339">
    <property type="entry name" value="DUF6534"/>
</dbReference>
<feature type="transmembrane region" description="Helical" evidence="1">
    <location>
        <begin position="213"/>
        <end position="232"/>
    </location>
</feature>
<dbReference type="PANTHER" id="PTHR40465:SF1">
    <property type="entry name" value="DUF6534 DOMAIN-CONTAINING PROTEIN"/>
    <property type="match status" value="1"/>
</dbReference>
<gene>
    <name evidence="3" type="ORF">MVEN_01000400</name>
</gene>
<protein>
    <recommendedName>
        <fullName evidence="2">DUF6534 domain-containing protein</fullName>
    </recommendedName>
</protein>
<dbReference type="OrthoDB" id="3046149at2759"/>
<evidence type="ECO:0000259" key="2">
    <source>
        <dbReference type="Pfam" id="PF20152"/>
    </source>
</evidence>
<keyword evidence="4" id="KW-1185">Reference proteome</keyword>
<proteinExistence type="predicted"/>
<feature type="transmembrane region" description="Helical" evidence="1">
    <location>
        <begin position="238"/>
        <end position="259"/>
    </location>
</feature>
<feature type="transmembrane region" description="Helical" evidence="1">
    <location>
        <begin position="131"/>
        <end position="155"/>
    </location>
</feature>
<feature type="transmembrane region" description="Helical" evidence="1">
    <location>
        <begin position="60"/>
        <end position="85"/>
    </location>
</feature>
<feature type="domain" description="DUF6534" evidence="2">
    <location>
        <begin position="213"/>
        <end position="263"/>
    </location>
</feature>
<dbReference type="Proteomes" id="UP000620124">
    <property type="component" value="Unassembled WGS sequence"/>
</dbReference>
<sequence>MAEQTNPFAAFAGLTMDYLEDTLGVFYIGYVLATVGFGFTFFQSYLYYTQYPNDRWPVQATVVSLCTLDTAMSALSSHSLYYYLVTLFALPVGPDNATTSFCIEVLLSGLAIAIVQGFYAYRIWQVSQNTIFPAAIIVISIAGAALGIAASVVMLNNTLFTNFGQHYMKVVIATGQGLRVLGAILASAGFIMFGVKSGSGNAKPSTWDPITNFLTSGVAAAIAQLLCFITFIAMPQKYVWIIFHFLSSRVFINGLLLMLNSRAVSRGRGINEEETRYITSRGVTPSLHTKTNASDLMFSNSRNPNHTVNIEVSRVVNSDMDAAKYPDIDFDSHSIGNHKVDRDVHAL</sequence>
<feature type="transmembrane region" description="Helical" evidence="1">
    <location>
        <begin position="25"/>
        <end position="48"/>
    </location>
</feature>
<dbReference type="EMBL" id="JACAZI010000007">
    <property type="protein sequence ID" value="KAF7356659.1"/>
    <property type="molecule type" value="Genomic_DNA"/>
</dbReference>
<dbReference type="AlphaFoldDB" id="A0A8H6YE67"/>
<reference evidence="3" key="1">
    <citation type="submission" date="2020-05" db="EMBL/GenBank/DDBJ databases">
        <title>Mycena genomes resolve the evolution of fungal bioluminescence.</title>
        <authorList>
            <person name="Tsai I.J."/>
        </authorList>
    </citation>
    <scope>NUCLEOTIDE SEQUENCE</scope>
    <source>
        <strain evidence="3">CCC161011</strain>
    </source>
</reference>
<keyword evidence="1" id="KW-0812">Transmembrane</keyword>
<keyword evidence="1" id="KW-1133">Transmembrane helix</keyword>
<name>A0A8H6YE67_9AGAR</name>
<organism evidence="3 4">
    <name type="scientific">Mycena venus</name>
    <dbReference type="NCBI Taxonomy" id="2733690"/>
    <lineage>
        <taxon>Eukaryota</taxon>
        <taxon>Fungi</taxon>
        <taxon>Dikarya</taxon>
        <taxon>Basidiomycota</taxon>
        <taxon>Agaricomycotina</taxon>
        <taxon>Agaricomycetes</taxon>
        <taxon>Agaricomycetidae</taxon>
        <taxon>Agaricales</taxon>
        <taxon>Marasmiineae</taxon>
        <taxon>Mycenaceae</taxon>
        <taxon>Mycena</taxon>
    </lineage>
</organism>
<dbReference type="PANTHER" id="PTHR40465">
    <property type="entry name" value="CHROMOSOME 1, WHOLE GENOME SHOTGUN SEQUENCE"/>
    <property type="match status" value="1"/>
</dbReference>
<feature type="transmembrane region" description="Helical" evidence="1">
    <location>
        <begin position="97"/>
        <end position="119"/>
    </location>
</feature>
<evidence type="ECO:0000313" key="3">
    <source>
        <dbReference type="EMBL" id="KAF7356659.1"/>
    </source>
</evidence>